<keyword evidence="10" id="KW-1185">Reference proteome</keyword>
<evidence type="ECO:0000256" key="7">
    <source>
        <dbReference type="SAM" id="MobiDB-lite"/>
    </source>
</evidence>
<dbReference type="InterPro" id="IPR009003">
    <property type="entry name" value="Peptidase_S1_PA"/>
</dbReference>
<keyword evidence="3" id="KW-0732">Signal</keyword>
<dbReference type="InterPro" id="IPR008256">
    <property type="entry name" value="Peptidase_S1B"/>
</dbReference>
<dbReference type="AlphaFoldDB" id="A0A2L2T638"/>
<dbReference type="PANTHER" id="PTHR15462:SF8">
    <property type="entry name" value="SERINE PROTEASE"/>
    <property type="match status" value="1"/>
</dbReference>
<evidence type="ECO:0000256" key="1">
    <source>
        <dbReference type="ARBA" id="ARBA00008764"/>
    </source>
</evidence>
<evidence type="ECO:0000256" key="2">
    <source>
        <dbReference type="ARBA" id="ARBA00022670"/>
    </source>
</evidence>
<dbReference type="InterPro" id="IPR001254">
    <property type="entry name" value="Trypsin_dom"/>
</dbReference>
<dbReference type="Proteomes" id="UP000245910">
    <property type="component" value="Chromosome II"/>
</dbReference>
<proteinExistence type="inferred from homology"/>
<protein>
    <recommendedName>
        <fullName evidence="6">Serine protease</fullName>
        <ecNumber evidence="6">3.4.21.-</ecNumber>
    </recommendedName>
</protein>
<dbReference type="Gene3D" id="2.40.10.10">
    <property type="entry name" value="Trypsin-like serine proteases"/>
    <property type="match status" value="2"/>
</dbReference>
<dbReference type="GO" id="GO:0006508">
    <property type="term" value="P:proteolysis"/>
    <property type="evidence" value="ECO:0007669"/>
    <property type="project" value="UniProtKB-KW"/>
</dbReference>
<keyword evidence="2 6" id="KW-0645">Protease</keyword>
<organism evidence="9 10">
    <name type="scientific">Fusarium venenatum</name>
    <dbReference type="NCBI Taxonomy" id="56646"/>
    <lineage>
        <taxon>Eukaryota</taxon>
        <taxon>Fungi</taxon>
        <taxon>Dikarya</taxon>
        <taxon>Ascomycota</taxon>
        <taxon>Pezizomycotina</taxon>
        <taxon>Sordariomycetes</taxon>
        <taxon>Hypocreomycetidae</taxon>
        <taxon>Hypocreales</taxon>
        <taxon>Nectriaceae</taxon>
        <taxon>Fusarium</taxon>
    </lineage>
</organism>
<accession>A0A2L2T638</accession>
<keyword evidence="5 6" id="KW-0720">Serine protease</keyword>
<dbReference type="PRINTS" id="PR00839">
    <property type="entry name" value="V8PROTEASE"/>
</dbReference>
<dbReference type="SUPFAM" id="SSF50494">
    <property type="entry name" value="Trypsin-like serine proteases"/>
    <property type="match status" value="1"/>
</dbReference>
<evidence type="ECO:0000256" key="5">
    <source>
        <dbReference type="ARBA" id="ARBA00022825"/>
    </source>
</evidence>
<comment type="similarity">
    <text evidence="1 6">Belongs to the peptidase S1B family.</text>
</comment>
<feature type="region of interest" description="Disordered" evidence="7">
    <location>
        <begin position="16"/>
        <end position="41"/>
    </location>
</feature>
<name>A0A2L2T638_9HYPO</name>
<dbReference type="PANTHER" id="PTHR15462">
    <property type="entry name" value="SERINE PROTEASE"/>
    <property type="match status" value="1"/>
</dbReference>
<evidence type="ECO:0000256" key="4">
    <source>
        <dbReference type="ARBA" id="ARBA00022801"/>
    </source>
</evidence>
<feature type="region of interest" description="Disordered" evidence="7">
    <location>
        <begin position="673"/>
        <end position="695"/>
    </location>
</feature>
<dbReference type="GO" id="GO:0004252">
    <property type="term" value="F:serine-type endopeptidase activity"/>
    <property type="evidence" value="ECO:0007669"/>
    <property type="project" value="InterPro"/>
</dbReference>
<evidence type="ECO:0000256" key="3">
    <source>
        <dbReference type="ARBA" id="ARBA00022729"/>
    </source>
</evidence>
<evidence type="ECO:0000313" key="9">
    <source>
        <dbReference type="EMBL" id="CEI63213.1"/>
    </source>
</evidence>
<evidence type="ECO:0000259" key="8">
    <source>
        <dbReference type="Pfam" id="PF00089"/>
    </source>
</evidence>
<evidence type="ECO:0000256" key="6">
    <source>
        <dbReference type="RuleBase" id="RU004296"/>
    </source>
</evidence>
<sequence length="760" mass="81637">MSSPSSKPGRAAVWKLVPPTTNHPAESTIIPDDGSKGSSESIIGEDQRALVDFSDFLEGGKYRSIVKIQARFEGKGKPVWMMGTGWLIRPDVLVTAGHVVYDWGRRYGAASQIRCFIGYNGRASLQTSQVQARYGIKVISTEEWLQDSGNRPRDLAFIQVDRAFTGNLRTFNYVNTPPSGHKTLLGVVGYPGDKSLKDPESGDEEKGAQMYEEYAKNDYDIADSTRHMVEYQISTFGGQSGAPILRKANGQLVSIGTHCYGGGGTDSNSGNAIGSPYGNDYESFVRLFSMPSTFGDIGDVRIVDTKVQTVTIQPAINKPTSYPTVSLPINFGVATNLIVQNGVNGQGIQNKTVKSQYSEAGEEGFLDVFKTIANVGSKIIPLASPFLGPVGGILGPAVGGLLGSLAESEVSDNPDIKTDGTAERALLAEAALQAILASEHTEGLTEVVSKMERIWRVDAPKVDYLAPVVAPIVAECGQSFIRESQQPVKTRFGKDFHNQPRRSLGFDMSESTVGGEEAAFIQGLMGPTRQVAGEEGMFDWLGPVLNAGAKFAKPLASQAASAALSGLGGLIKKSLGAESTVADVSPEHEEATKILLKRAVMADTALQALMTLPSDKLEKLKPINPETGEAEGIFDFIKDTVQKLGPIALDTAKQAAKTYLPRLIDTATQKVSSRLGLPTESSGPARSLSRKPSLMDTLNGKNDAIKVRHVFHSADGPAIIDVTPIIRAREEAWVPSEEWQKCWDDNDDGPVLMKQPPPDL</sequence>
<dbReference type="EMBL" id="LN649230">
    <property type="protein sequence ID" value="CEI63213.1"/>
    <property type="molecule type" value="Genomic_DNA"/>
</dbReference>
<dbReference type="InterPro" id="IPR043504">
    <property type="entry name" value="Peptidase_S1_PA_chymotrypsin"/>
</dbReference>
<feature type="domain" description="Peptidase S1" evidence="8">
    <location>
        <begin position="69"/>
        <end position="264"/>
    </location>
</feature>
<evidence type="ECO:0000313" key="10">
    <source>
        <dbReference type="Proteomes" id="UP000245910"/>
    </source>
</evidence>
<reference evidence="10" key="1">
    <citation type="submission" date="2014-10" db="EMBL/GenBank/DDBJ databases">
        <authorList>
            <person name="King R."/>
        </authorList>
    </citation>
    <scope>NUCLEOTIDE SEQUENCE [LARGE SCALE GENOMIC DNA]</scope>
    <source>
        <strain evidence="10">A3/5</strain>
    </source>
</reference>
<keyword evidence="4 6" id="KW-0378">Hydrolase</keyword>
<dbReference type="STRING" id="56646.A0A2L2T638"/>
<dbReference type="EC" id="3.4.21.-" evidence="6"/>
<dbReference type="Pfam" id="PF00089">
    <property type="entry name" value="Trypsin"/>
    <property type="match status" value="1"/>
</dbReference>
<dbReference type="InterPro" id="IPR050966">
    <property type="entry name" value="Glutamyl_endopeptidase"/>
</dbReference>